<dbReference type="Gene3D" id="3.30.1150.10">
    <property type="match status" value="1"/>
</dbReference>
<reference evidence="4" key="1">
    <citation type="journal article" date="2020" name="mSystems">
        <title>Genome- and Community-Level Interaction Insights into Carbon Utilization and Element Cycling Functions of Hydrothermarchaeota in Hydrothermal Sediment.</title>
        <authorList>
            <person name="Zhou Z."/>
            <person name="Liu Y."/>
            <person name="Xu W."/>
            <person name="Pan J."/>
            <person name="Luo Z.H."/>
            <person name="Li M."/>
        </authorList>
    </citation>
    <scope>NUCLEOTIDE SEQUENCE [LARGE SCALE GENOMIC DNA]</scope>
    <source>
        <strain evidence="4">SpSt-1181</strain>
    </source>
</reference>
<evidence type="ECO:0000259" key="3">
    <source>
        <dbReference type="PROSITE" id="PS52015"/>
    </source>
</evidence>
<dbReference type="EMBL" id="DSBW01000062">
    <property type="protein sequence ID" value="HED30588.1"/>
    <property type="molecule type" value="Genomic_DNA"/>
</dbReference>
<dbReference type="Proteomes" id="UP000886335">
    <property type="component" value="Unassembled WGS sequence"/>
</dbReference>
<accession>A0A831SRF2</accession>
<dbReference type="PROSITE" id="PS52015">
    <property type="entry name" value="TONB_CTD"/>
    <property type="match status" value="1"/>
</dbReference>
<feature type="region of interest" description="Disordered" evidence="1">
    <location>
        <begin position="156"/>
        <end position="185"/>
    </location>
</feature>
<dbReference type="InterPro" id="IPR037682">
    <property type="entry name" value="TonB_C"/>
</dbReference>
<keyword evidence="2" id="KW-0812">Transmembrane</keyword>
<dbReference type="InterPro" id="IPR051045">
    <property type="entry name" value="TonB-dependent_transducer"/>
</dbReference>
<dbReference type="Pfam" id="PF13103">
    <property type="entry name" value="TonB_2"/>
    <property type="match status" value="1"/>
</dbReference>
<gene>
    <name evidence="4" type="ORF">ENN50_02625</name>
</gene>
<evidence type="ECO:0000256" key="1">
    <source>
        <dbReference type="SAM" id="MobiDB-lite"/>
    </source>
</evidence>
<evidence type="ECO:0000256" key="2">
    <source>
        <dbReference type="SAM" id="Phobius"/>
    </source>
</evidence>
<feature type="transmembrane region" description="Helical" evidence="2">
    <location>
        <begin position="12"/>
        <end position="34"/>
    </location>
</feature>
<dbReference type="PANTHER" id="PTHR33446:SF13">
    <property type="entry name" value="TONB PROTEIN"/>
    <property type="match status" value="1"/>
</dbReference>
<comment type="caution">
    <text evidence="4">The sequence shown here is derived from an EMBL/GenBank/DDBJ whole genome shotgun (WGS) entry which is preliminary data.</text>
</comment>
<dbReference type="AlphaFoldDB" id="A0A831SRF2"/>
<keyword evidence="2" id="KW-0472">Membrane</keyword>
<feature type="domain" description="TonB C-terminal" evidence="3">
    <location>
        <begin position="190"/>
        <end position="282"/>
    </location>
</feature>
<evidence type="ECO:0000313" key="4">
    <source>
        <dbReference type="EMBL" id="HED30588.1"/>
    </source>
</evidence>
<sequence length="282" mass="30484">MKSDEYLKERGRFTVAMLIAFALHLVVALVLVYLQSVRPQEPEVVTVSLVSLPGPDEGSPEAGGSLSPPAVIEEPEIVEPVPEVIEPEPEPVKESVPVKTPEPEPAPDAVALEPAEKKTVEKPVPQNRIEDALSDLAGKVDRDQPTDLERALARLQQKVQQEGPPSSLYERSGPGTGPGGGGGMVSPYQEYLSQVVLIITRSWSFSGELLRNQQGIEAYVAITIMPDGEIRDVTFDRHSSSPYFDETVTKALQAASPLPPVPVEVSVSPMRLGLIFSPRGVR</sequence>
<dbReference type="PANTHER" id="PTHR33446">
    <property type="entry name" value="PROTEIN TONB-RELATED"/>
    <property type="match status" value="1"/>
</dbReference>
<organism evidence="4">
    <name type="scientific">Prosthecochloris aestuarii</name>
    <dbReference type="NCBI Taxonomy" id="1102"/>
    <lineage>
        <taxon>Bacteria</taxon>
        <taxon>Pseudomonadati</taxon>
        <taxon>Chlorobiota</taxon>
        <taxon>Chlorobiia</taxon>
        <taxon>Chlorobiales</taxon>
        <taxon>Chlorobiaceae</taxon>
        <taxon>Prosthecochloris</taxon>
    </lineage>
</organism>
<dbReference type="GO" id="GO:0055085">
    <property type="term" value="P:transmembrane transport"/>
    <property type="evidence" value="ECO:0007669"/>
    <property type="project" value="InterPro"/>
</dbReference>
<proteinExistence type="predicted"/>
<protein>
    <recommendedName>
        <fullName evidence="3">TonB C-terminal domain-containing protein</fullName>
    </recommendedName>
</protein>
<keyword evidence="2" id="KW-1133">Transmembrane helix</keyword>
<dbReference type="SUPFAM" id="SSF74653">
    <property type="entry name" value="TolA/TonB C-terminal domain"/>
    <property type="match status" value="1"/>
</dbReference>
<feature type="compositionally biased region" description="Gly residues" evidence="1">
    <location>
        <begin position="174"/>
        <end position="184"/>
    </location>
</feature>
<feature type="region of interest" description="Disordered" evidence="1">
    <location>
        <begin position="82"/>
        <end position="142"/>
    </location>
</feature>
<name>A0A831SRF2_PROAE</name>